<dbReference type="CDD" id="cd16148">
    <property type="entry name" value="sulfatase_like"/>
    <property type="match status" value="1"/>
</dbReference>
<name>A0A8T8DX00_9EURY</name>
<feature type="domain" description="Sulfatase N-terminal" evidence="2">
    <location>
        <begin position="5"/>
        <end position="339"/>
    </location>
</feature>
<reference evidence="3 4" key="1">
    <citation type="submission" date="2021-01" db="EMBL/GenBank/DDBJ databases">
        <title>Genome Sequence and Methylation Pattern of Haloterrigena salifodinae BOL5-1, An Extremely Halophilic Archaeon from a Bolivian Salt Mine.</title>
        <authorList>
            <person name="DasSarma P."/>
            <person name="Anton B.P."/>
            <person name="DasSarma S.L."/>
            <person name="von Ehrenheim H.A.L."/>
            <person name="Martinez F.L."/>
            <person name="Guzman D."/>
            <person name="Roberts R.J."/>
            <person name="DasSarma S."/>
        </authorList>
    </citation>
    <scope>NUCLEOTIDE SEQUENCE [LARGE SCALE GENOMIC DNA]</scope>
    <source>
        <strain evidence="3 4">BOL5-1</strain>
    </source>
</reference>
<dbReference type="SUPFAM" id="SSF53649">
    <property type="entry name" value="Alkaline phosphatase-like"/>
    <property type="match status" value="1"/>
</dbReference>
<comment type="similarity">
    <text evidence="1">Belongs to the sulfatase family.</text>
</comment>
<proteinExistence type="inferred from homology"/>
<dbReference type="Proteomes" id="UP000637819">
    <property type="component" value="Chromosome"/>
</dbReference>
<dbReference type="Gene3D" id="3.40.720.10">
    <property type="entry name" value="Alkaline Phosphatase, subunit A"/>
    <property type="match status" value="1"/>
</dbReference>
<dbReference type="InterPro" id="IPR000917">
    <property type="entry name" value="Sulfatase_N"/>
</dbReference>
<dbReference type="Pfam" id="PF00884">
    <property type="entry name" value="Sulfatase"/>
    <property type="match status" value="1"/>
</dbReference>
<dbReference type="EMBL" id="CP069188">
    <property type="protein sequence ID" value="QRV13995.1"/>
    <property type="molecule type" value="Genomic_DNA"/>
</dbReference>
<dbReference type="AlphaFoldDB" id="A0A8T8DX00"/>
<dbReference type="InterPro" id="IPR050738">
    <property type="entry name" value="Sulfatase"/>
</dbReference>
<evidence type="ECO:0000259" key="2">
    <source>
        <dbReference type="Pfam" id="PF00884"/>
    </source>
</evidence>
<dbReference type="KEGG" id="hsal:JMJ58_13700"/>
<organism evidence="3 4">
    <name type="scientific">Haloterrigena salifodinae</name>
    <dbReference type="NCBI Taxonomy" id="2675099"/>
    <lineage>
        <taxon>Archaea</taxon>
        <taxon>Methanobacteriati</taxon>
        <taxon>Methanobacteriota</taxon>
        <taxon>Stenosarchaea group</taxon>
        <taxon>Halobacteria</taxon>
        <taxon>Halobacteriales</taxon>
        <taxon>Natrialbaceae</taxon>
        <taxon>Haloterrigena</taxon>
    </lineage>
</organism>
<evidence type="ECO:0000313" key="4">
    <source>
        <dbReference type="Proteomes" id="UP000637819"/>
    </source>
</evidence>
<evidence type="ECO:0000256" key="1">
    <source>
        <dbReference type="ARBA" id="ARBA00008779"/>
    </source>
</evidence>
<keyword evidence="4" id="KW-1185">Reference proteome</keyword>
<dbReference type="GO" id="GO:0004065">
    <property type="term" value="F:arylsulfatase activity"/>
    <property type="evidence" value="ECO:0007669"/>
    <property type="project" value="TreeGrafter"/>
</dbReference>
<gene>
    <name evidence="3" type="ORF">JMJ58_13700</name>
</gene>
<protein>
    <submittedName>
        <fullName evidence="3">Sulfatase</fullName>
    </submittedName>
</protein>
<sequence>MKGRPNVCIVVLDAVQARFLSAYGNERNTSPNIERLINEDDAIRFEKAVSPSGVTVDSVSSLLSGLYPIEHRAGNRGTFDIEQPTLPEFLSDRGYRTGMGTCNPFLTPWFGFDRGVDNFEAMTHRFDRGMNVRQFFSDNKHLSKPRRYLRFFRESLNRDFFHHLGNGLQFRFGLFEGEDDGATKATDWAKDFTSGDTPWFCYLHFTETHMTKRGSLPYTLPDRFSRKFLPNTAPEDYDLADTGPSVEYSDEELDVHRRLYQGAIYYLDKKIGELRTHLKSIGEWDETLFIVTADHGECIGEQNRLGHGILYEPGVHVPLVIKPSSTGPDPSEEHQKSRTNLLGVYRTIANRIDSPPEHVRGPDLFGPPPSSVMVQNFSSTWKWSRYAGENDPWFAYYRERMKILQQGDHVELFDMESDPMEYQNLAEENSDCASKMSDLVASELADLETADVEESSINIDQSIENRLRELGYID</sequence>
<dbReference type="RefSeq" id="WP_204746902.1">
    <property type="nucleotide sequence ID" value="NZ_CP069188.1"/>
</dbReference>
<dbReference type="OrthoDB" id="3164at2157"/>
<dbReference type="GeneID" id="62876198"/>
<dbReference type="PANTHER" id="PTHR42693:SF33">
    <property type="entry name" value="ARYLSULFATASE"/>
    <property type="match status" value="1"/>
</dbReference>
<dbReference type="InterPro" id="IPR017850">
    <property type="entry name" value="Alkaline_phosphatase_core_sf"/>
</dbReference>
<evidence type="ECO:0000313" key="3">
    <source>
        <dbReference type="EMBL" id="QRV13995.1"/>
    </source>
</evidence>
<dbReference type="PANTHER" id="PTHR42693">
    <property type="entry name" value="ARYLSULFATASE FAMILY MEMBER"/>
    <property type="match status" value="1"/>
</dbReference>
<accession>A0A8T8DX00</accession>